<gene>
    <name evidence="1" type="ORF">PECUL_23A015479</name>
</gene>
<organism evidence="1 2">
    <name type="scientific">Pelobates cultripes</name>
    <name type="common">Western spadefoot toad</name>
    <dbReference type="NCBI Taxonomy" id="61616"/>
    <lineage>
        <taxon>Eukaryota</taxon>
        <taxon>Metazoa</taxon>
        <taxon>Chordata</taxon>
        <taxon>Craniata</taxon>
        <taxon>Vertebrata</taxon>
        <taxon>Euteleostomi</taxon>
        <taxon>Amphibia</taxon>
        <taxon>Batrachia</taxon>
        <taxon>Anura</taxon>
        <taxon>Pelobatoidea</taxon>
        <taxon>Pelobatidae</taxon>
        <taxon>Pelobates</taxon>
    </lineage>
</organism>
<protein>
    <submittedName>
        <fullName evidence="1">Uncharacterized protein</fullName>
    </submittedName>
</protein>
<name>A0AAD1SZZ9_PELCU</name>
<dbReference type="AlphaFoldDB" id="A0AAD1SZZ9"/>
<sequence length="117" mass="13244">MLHKLKVNVYHNSGKASKYLANRLQAKYANSKISHIIGEDGTKNITPTAISQEFAEFYSKLYNLNTSGNVHLASKDEINSYLQKANLPQIDLTQEAELLKPIKMQEVLNVIMGLPRW</sequence>
<reference evidence="1" key="1">
    <citation type="submission" date="2022-03" db="EMBL/GenBank/DDBJ databases">
        <authorList>
            <person name="Alioto T."/>
            <person name="Alioto T."/>
            <person name="Gomez Garrido J."/>
        </authorList>
    </citation>
    <scope>NUCLEOTIDE SEQUENCE</scope>
</reference>
<keyword evidence="2" id="KW-1185">Reference proteome</keyword>
<evidence type="ECO:0000313" key="1">
    <source>
        <dbReference type="EMBL" id="CAH2315794.1"/>
    </source>
</evidence>
<proteinExistence type="predicted"/>
<accession>A0AAD1SZZ9</accession>
<evidence type="ECO:0000313" key="2">
    <source>
        <dbReference type="Proteomes" id="UP001295444"/>
    </source>
</evidence>
<dbReference type="EMBL" id="OW240920">
    <property type="protein sequence ID" value="CAH2315794.1"/>
    <property type="molecule type" value="Genomic_DNA"/>
</dbReference>
<dbReference type="Proteomes" id="UP001295444">
    <property type="component" value="Chromosome 09"/>
</dbReference>